<sequence length="144" mass="16731">MAKLKSLNFKLNSVKTELTILRDFVDNFDSTKFDIEELCTRFEHVQPLLNEFKAIHAEIATNQSETDLEQSNNELKSFMNDYFQTKSLFKKQIALLQNDQTTNNHNANNNHNSTEIIWLRVRITSSDSKVIAGYYVDALKFVVH</sequence>
<name>A0AAN7SJ99_9COLE</name>
<comment type="caution">
    <text evidence="1">The sequence shown here is derived from an EMBL/GenBank/DDBJ whole genome shotgun (WGS) entry which is preliminary data.</text>
</comment>
<dbReference type="AlphaFoldDB" id="A0AAN7SJ99"/>
<proteinExistence type="predicted"/>
<reference evidence="2" key="1">
    <citation type="submission" date="2023-01" db="EMBL/GenBank/DDBJ databases">
        <title>Key to firefly adult light organ development and bioluminescence: homeobox transcription factors regulate luciferase expression and transportation to peroxisome.</title>
        <authorList>
            <person name="Fu X."/>
        </authorList>
    </citation>
    <scope>NUCLEOTIDE SEQUENCE [LARGE SCALE GENOMIC DNA]</scope>
</reference>
<dbReference type="Proteomes" id="UP001353858">
    <property type="component" value="Unassembled WGS sequence"/>
</dbReference>
<keyword evidence="2" id="KW-1185">Reference proteome</keyword>
<gene>
    <name evidence="1" type="ORF">RN001_000718</name>
</gene>
<evidence type="ECO:0000313" key="1">
    <source>
        <dbReference type="EMBL" id="KAK4884447.1"/>
    </source>
</evidence>
<protein>
    <submittedName>
        <fullName evidence="1">Uncharacterized protein</fullName>
    </submittedName>
</protein>
<accession>A0AAN7SJ99</accession>
<organism evidence="1 2">
    <name type="scientific">Aquatica leii</name>
    <dbReference type="NCBI Taxonomy" id="1421715"/>
    <lineage>
        <taxon>Eukaryota</taxon>
        <taxon>Metazoa</taxon>
        <taxon>Ecdysozoa</taxon>
        <taxon>Arthropoda</taxon>
        <taxon>Hexapoda</taxon>
        <taxon>Insecta</taxon>
        <taxon>Pterygota</taxon>
        <taxon>Neoptera</taxon>
        <taxon>Endopterygota</taxon>
        <taxon>Coleoptera</taxon>
        <taxon>Polyphaga</taxon>
        <taxon>Elateriformia</taxon>
        <taxon>Elateroidea</taxon>
        <taxon>Lampyridae</taxon>
        <taxon>Luciolinae</taxon>
        <taxon>Aquatica</taxon>
    </lineage>
</organism>
<evidence type="ECO:0000313" key="2">
    <source>
        <dbReference type="Proteomes" id="UP001353858"/>
    </source>
</evidence>
<dbReference type="EMBL" id="JARPUR010000001">
    <property type="protein sequence ID" value="KAK4884447.1"/>
    <property type="molecule type" value="Genomic_DNA"/>
</dbReference>